<proteinExistence type="predicted"/>
<keyword evidence="3" id="KW-0732">Signal</keyword>
<dbReference type="PANTHER" id="PTHR15071:SF0">
    <property type="entry name" value="MANNOSE 6-PHOSPHATE RECEPTOR-LIKE PROTEIN 1"/>
    <property type="match status" value="1"/>
</dbReference>
<evidence type="ECO:0008006" key="9">
    <source>
        <dbReference type="Google" id="ProtNLM"/>
    </source>
</evidence>
<evidence type="ECO:0000256" key="4">
    <source>
        <dbReference type="ARBA" id="ARBA00022989"/>
    </source>
</evidence>
<dbReference type="EMBL" id="BPVZ01000079">
    <property type="protein sequence ID" value="GKV28246.1"/>
    <property type="molecule type" value="Genomic_DNA"/>
</dbReference>
<dbReference type="Proteomes" id="UP001054252">
    <property type="component" value="Unassembled WGS sequence"/>
</dbReference>
<protein>
    <recommendedName>
        <fullName evidence="9">Autophagy-related protein 27</fullName>
    </recommendedName>
</protein>
<evidence type="ECO:0000256" key="2">
    <source>
        <dbReference type="ARBA" id="ARBA00022692"/>
    </source>
</evidence>
<evidence type="ECO:0000256" key="6">
    <source>
        <dbReference type="SAM" id="Phobius"/>
    </source>
</evidence>
<accession>A0AAV5KUJ8</accession>
<gene>
    <name evidence="7" type="ORF">SLEP1_g37324</name>
</gene>
<keyword evidence="5 6" id="KW-0472">Membrane</keyword>
<organism evidence="7 8">
    <name type="scientific">Rubroshorea leprosula</name>
    <dbReference type="NCBI Taxonomy" id="152421"/>
    <lineage>
        <taxon>Eukaryota</taxon>
        <taxon>Viridiplantae</taxon>
        <taxon>Streptophyta</taxon>
        <taxon>Embryophyta</taxon>
        <taxon>Tracheophyta</taxon>
        <taxon>Spermatophyta</taxon>
        <taxon>Magnoliopsida</taxon>
        <taxon>eudicotyledons</taxon>
        <taxon>Gunneridae</taxon>
        <taxon>Pentapetalae</taxon>
        <taxon>rosids</taxon>
        <taxon>malvids</taxon>
        <taxon>Malvales</taxon>
        <taxon>Dipterocarpaceae</taxon>
        <taxon>Rubroshorea</taxon>
    </lineage>
</organism>
<evidence type="ECO:0000256" key="3">
    <source>
        <dbReference type="ARBA" id="ARBA00022729"/>
    </source>
</evidence>
<sequence>MDCVEQLCDGMVFNHEPPTCVECLDCGGPAHCGIECSALAGSNVLGYPVCTAIGHVSKMNVDIIDKNNPRKGVIVRMSSASQNNNCSLSVSVICDSNGVQGPDSMEILGNCNYATMIRHPSGCATIIHVHGKGWGWFGTLLTVIFCVFGAYLLAGTVYRFFILGVRGIDVIPNLELWGSIPHRIQRSFSALVRRFRGPSEGYRSSYSAVNF</sequence>
<feature type="transmembrane region" description="Helical" evidence="6">
    <location>
        <begin position="133"/>
        <end position="154"/>
    </location>
</feature>
<keyword evidence="2 6" id="KW-0812">Transmembrane</keyword>
<evidence type="ECO:0000313" key="7">
    <source>
        <dbReference type="EMBL" id="GKV28246.1"/>
    </source>
</evidence>
<dbReference type="Pfam" id="PF09451">
    <property type="entry name" value="ATG27"/>
    <property type="match status" value="1"/>
</dbReference>
<evidence type="ECO:0000256" key="1">
    <source>
        <dbReference type="ARBA" id="ARBA00004167"/>
    </source>
</evidence>
<keyword evidence="8" id="KW-1185">Reference proteome</keyword>
<name>A0AAV5KUJ8_9ROSI</name>
<evidence type="ECO:0000313" key="8">
    <source>
        <dbReference type="Proteomes" id="UP001054252"/>
    </source>
</evidence>
<keyword evidence="4 6" id="KW-1133">Transmembrane helix</keyword>
<evidence type="ECO:0000256" key="5">
    <source>
        <dbReference type="ARBA" id="ARBA00023136"/>
    </source>
</evidence>
<reference evidence="7 8" key="1">
    <citation type="journal article" date="2021" name="Commun. Biol.">
        <title>The genome of Shorea leprosula (Dipterocarpaceae) highlights the ecological relevance of drought in aseasonal tropical rainforests.</title>
        <authorList>
            <person name="Ng K.K.S."/>
            <person name="Kobayashi M.J."/>
            <person name="Fawcett J.A."/>
            <person name="Hatakeyama M."/>
            <person name="Paape T."/>
            <person name="Ng C.H."/>
            <person name="Ang C.C."/>
            <person name="Tnah L.H."/>
            <person name="Lee C.T."/>
            <person name="Nishiyama T."/>
            <person name="Sese J."/>
            <person name="O'Brien M.J."/>
            <person name="Copetti D."/>
            <person name="Mohd Noor M.I."/>
            <person name="Ong R.C."/>
            <person name="Putra M."/>
            <person name="Sireger I.Z."/>
            <person name="Indrioko S."/>
            <person name="Kosugi Y."/>
            <person name="Izuno A."/>
            <person name="Isagi Y."/>
            <person name="Lee S.L."/>
            <person name="Shimizu K.K."/>
        </authorList>
    </citation>
    <scope>NUCLEOTIDE SEQUENCE [LARGE SCALE GENOMIC DNA]</scope>
    <source>
        <strain evidence="7">214</strain>
    </source>
</reference>
<dbReference type="InterPro" id="IPR018939">
    <property type="entry name" value="Autophagy-rel_prot_27"/>
</dbReference>
<dbReference type="PANTHER" id="PTHR15071">
    <property type="entry name" value="MANNOSE-6-PHOSPHATE RECEPTOR FAMILY MEMBER"/>
    <property type="match status" value="1"/>
</dbReference>
<comment type="subcellular location">
    <subcellularLocation>
        <location evidence="1">Membrane</location>
        <topology evidence="1">Single-pass membrane protein</topology>
    </subcellularLocation>
</comment>
<comment type="caution">
    <text evidence="7">The sequence shown here is derived from an EMBL/GenBank/DDBJ whole genome shotgun (WGS) entry which is preliminary data.</text>
</comment>
<dbReference type="GO" id="GO:0000139">
    <property type="term" value="C:Golgi membrane"/>
    <property type="evidence" value="ECO:0007669"/>
    <property type="project" value="UniProtKB-SubCell"/>
</dbReference>
<dbReference type="AlphaFoldDB" id="A0AAV5KUJ8"/>